<dbReference type="Gene3D" id="3.30.160.60">
    <property type="entry name" value="Classic Zinc Finger"/>
    <property type="match status" value="1"/>
</dbReference>
<evidence type="ECO:0000256" key="3">
    <source>
        <dbReference type="ARBA" id="ARBA00022771"/>
    </source>
</evidence>
<evidence type="ECO:0000256" key="1">
    <source>
        <dbReference type="ARBA" id="ARBA00004123"/>
    </source>
</evidence>
<proteinExistence type="predicted"/>
<protein>
    <submittedName>
        <fullName evidence="8">Zinc finger protein 207</fullName>
    </submittedName>
</protein>
<dbReference type="OrthoDB" id="365530at2759"/>
<evidence type="ECO:0000313" key="9">
    <source>
        <dbReference type="Proteomes" id="UP000002899"/>
    </source>
</evidence>
<keyword evidence="5" id="KW-0539">Nucleus</keyword>
<feature type="domain" description="C2H2-type" evidence="7">
    <location>
        <begin position="38"/>
        <end position="61"/>
    </location>
</feature>
<accession>A0A0K3AQD3</accession>
<dbReference type="PROSITE" id="PS50157">
    <property type="entry name" value="ZINC_FINGER_C2H2_2"/>
    <property type="match status" value="1"/>
</dbReference>
<dbReference type="CDD" id="cd20908">
    <property type="entry name" value="SUF4-like"/>
    <property type="match status" value="1"/>
</dbReference>
<comment type="subcellular location">
    <subcellularLocation>
        <location evidence="1">Nucleus</location>
    </subcellularLocation>
</comment>
<reference evidence="8 9" key="2">
    <citation type="journal article" date="2013" name="PLoS ONE">
        <title>Whole genome mapping and re-organization of the nuclear and mitochondrial genomes of Babesia microti isolates.</title>
        <authorList>
            <person name="Cornillot E."/>
            <person name="Dassouli A."/>
            <person name="Garg A."/>
            <person name="Pachikara N."/>
            <person name="Randazzo S."/>
            <person name="Depoix D."/>
            <person name="Carcy B."/>
            <person name="Delbecq S."/>
            <person name="Frutos R."/>
            <person name="Silva J.C."/>
            <person name="Sutton R."/>
            <person name="Krause P.J."/>
            <person name="Mamoun C.B."/>
        </authorList>
    </citation>
    <scope>NUCLEOTIDE SEQUENCE [LARGE SCALE GENOMIC DNA]</scope>
    <source>
        <strain evidence="8 9">RI</strain>
    </source>
</reference>
<evidence type="ECO:0000256" key="4">
    <source>
        <dbReference type="ARBA" id="ARBA00022833"/>
    </source>
</evidence>
<dbReference type="InterPro" id="IPR013087">
    <property type="entry name" value="Znf_C2H2_type"/>
</dbReference>
<organism evidence="8 9">
    <name type="scientific">Babesia microti (strain RI)</name>
    <dbReference type="NCBI Taxonomy" id="1133968"/>
    <lineage>
        <taxon>Eukaryota</taxon>
        <taxon>Sar</taxon>
        <taxon>Alveolata</taxon>
        <taxon>Apicomplexa</taxon>
        <taxon>Aconoidasida</taxon>
        <taxon>Piroplasmida</taxon>
        <taxon>Babesiidae</taxon>
        <taxon>Babesia</taxon>
    </lineage>
</organism>
<name>A0A0K3AQD3_BABMR</name>
<dbReference type="GO" id="GO:0005634">
    <property type="term" value="C:nucleus"/>
    <property type="evidence" value="ECO:0007669"/>
    <property type="project" value="UniProtKB-SubCell"/>
</dbReference>
<evidence type="ECO:0000256" key="6">
    <source>
        <dbReference type="PROSITE-ProRule" id="PRU00042"/>
    </source>
</evidence>
<dbReference type="AlphaFoldDB" id="A0A0K3AQD3"/>
<dbReference type="PANTHER" id="PTHR23215:SF0">
    <property type="entry name" value="BUB3-INTERACTING AND GLEBS MOTIF-CONTAINING PROTEIN ZNF207"/>
    <property type="match status" value="1"/>
</dbReference>
<dbReference type="GeneID" id="24424878"/>
<keyword evidence="3 6" id="KW-0863">Zinc-finger</keyword>
<reference evidence="8 9" key="1">
    <citation type="journal article" date="2012" name="Nucleic Acids Res.">
        <title>Sequencing of the smallest Apicomplexan genome from the human pathogen Babesia microti.</title>
        <authorList>
            <person name="Cornillot E."/>
            <person name="Hadj-Kaddour K."/>
            <person name="Dassouli A."/>
            <person name="Noel B."/>
            <person name="Ranwez V."/>
            <person name="Vacherie B."/>
            <person name="Augagneur Y."/>
            <person name="Bres V."/>
            <person name="Duclos A."/>
            <person name="Randazzo S."/>
            <person name="Carcy B."/>
            <person name="Debierre-Grockiego F."/>
            <person name="Delbecq S."/>
            <person name="Moubri-Menage K."/>
            <person name="Shams-Eldin H."/>
            <person name="Usmani-Brown S."/>
            <person name="Bringaud F."/>
            <person name="Wincker P."/>
            <person name="Vivares C.P."/>
            <person name="Schwarz R.T."/>
            <person name="Schetters T.P."/>
            <person name="Krause P.J."/>
            <person name="Gorenflot A."/>
            <person name="Berry V."/>
            <person name="Barbe V."/>
            <person name="Ben Mamoun C."/>
        </authorList>
    </citation>
    <scope>NUCLEOTIDE SEQUENCE [LARGE SCALE GENOMIC DNA]</scope>
    <source>
        <strain evidence="8 9">RI</strain>
    </source>
</reference>
<keyword evidence="4" id="KW-0862">Zinc</keyword>
<keyword evidence="9" id="KW-1185">Reference proteome</keyword>
<dbReference type="SMART" id="SM00355">
    <property type="entry name" value="ZnF_C2H2"/>
    <property type="match status" value="2"/>
</dbReference>
<reference evidence="8 9" key="3">
    <citation type="journal article" date="2016" name="Sci. Rep.">
        <title>Genome-wide diversity and gene expression profiling of Babesia microti isolates identify polymorphic genes that mediate host-pathogen interactions.</title>
        <authorList>
            <person name="Silva J.C."/>
            <person name="Cornillot E."/>
            <person name="McCracken C."/>
            <person name="Usmani-Brown S."/>
            <person name="Dwivedi A."/>
            <person name="Ifeonu O.O."/>
            <person name="Crabtree J."/>
            <person name="Gotia H.T."/>
            <person name="Virji A.Z."/>
            <person name="Reynes C."/>
            <person name="Colinge J."/>
            <person name="Kumar V."/>
            <person name="Lawres L."/>
            <person name="Pazzi J.E."/>
            <person name="Pablo J.V."/>
            <person name="Hung C."/>
            <person name="Brancato J."/>
            <person name="Kumari P."/>
            <person name="Orvis J."/>
            <person name="Tretina K."/>
            <person name="Chibucos M."/>
            <person name="Ott S."/>
            <person name="Sadzewicz L."/>
            <person name="Sengamalay N."/>
            <person name="Shetty A.C."/>
            <person name="Su Q."/>
            <person name="Tallon L."/>
            <person name="Fraser C.M."/>
            <person name="Frutos R."/>
            <person name="Molina D.M."/>
            <person name="Krause P.J."/>
            <person name="Ben Mamoun C."/>
        </authorList>
    </citation>
    <scope>NUCLEOTIDE SEQUENCE [LARGE SCALE GENOMIC DNA]</scope>
    <source>
        <strain evidence="8 9">RI</strain>
    </source>
</reference>
<evidence type="ECO:0000259" key="7">
    <source>
        <dbReference type="PROSITE" id="PS50157"/>
    </source>
</evidence>
<dbReference type="PANTHER" id="PTHR23215">
    <property type="entry name" value="ZINC FINGER PROTEIN 207"/>
    <property type="match status" value="1"/>
</dbReference>
<dbReference type="PROSITE" id="PS00028">
    <property type="entry name" value="ZINC_FINGER_C2H2_1"/>
    <property type="match status" value="1"/>
</dbReference>
<keyword evidence="2" id="KW-0479">Metal-binding</keyword>
<dbReference type="RefSeq" id="XP_012648854.1">
    <property type="nucleotide sequence ID" value="XM_012793400.1"/>
</dbReference>
<dbReference type="GO" id="GO:0008270">
    <property type="term" value="F:zinc ion binding"/>
    <property type="evidence" value="ECO:0007669"/>
    <property type="project" value="UniProtKB-KW"/>
</dbReference>
<dbReference type="Proteomes" id="UP000002899">
    <property type="component" value="Chromosome III"/>
</dbReference>
<evidence type="ECO:0000313" key="8">
    <source>
        <dbReference type="EMBL" id="CTQ40843.1"/>
    </source>
</evidence>
<dbReference type="KEGG" id="bmic:BMR1_03g01220"/>
<evidence type="ECO:0000256" key="2">
    <source>
        <dbReference type="ARBA" id="ARBA00022723"/>
    </source>
</evidence>
<sequence length="243" mass="27416">MGRKKRKNKLVLKPFCFYCTREFDDEKVLIQHQKAKHFKCTECSRKLDTATGLQVHMQQVHKTTLTQVPNAMDGRENPELIIYGMEGVPPSYIEEYQNKVKQKMGERDSRKQQRINWTQVAMAPTLEQFIQQTKAGNFYFPGFSPAPQMDASGIKQPVVLGPNGLPVAAPQIITDNTAKSSLYPVQLRDSITPVKIISLPGDPPEPVHVPPLGPNLKLTFSKENVSIEELRATTLYGYKSFEA</sequence>
<evidence type="ECO:0000256" key="5">
    <source>
        <dbReference type="ARBA" id="ARBA00023242"/>
    </source>
</evidence>
<dbReference type="EMBL" id="LN871598">
    <property type="protein sequence ID" value="CTQ40843.1"/>
    <property type="molecule type" value="Genomic_DNA"/>
</dbReference>
<dbReference type="VEuPathDB" id="PiroplasmaDB:BMR1_03g01220"/>
<gene>
    <name evidence="8" type="ORF">BMR1_03g01220</name>
</gene>